<dbReference type="InterPro" id="IPR001806">
    <property type="entry name" value="Small_GTPase"/>
</dbReference>
<proteinExistence type="predicted"/>
<evidence type="ECO:0000256" key="1">
    <source>
        <dbReference type="ARBA" id="ARBA00022741"/>
    </source>
</evidence>
<sequence length="96" mass="11318">MGVYSMCIMCVNFLIVTVSVYLQIIKHFLTRLLPQLQIWDTAGQERFRSITQSYYRSANALILTYDITCEESFRCLPEWLREIEQYANNEVITVLV</sequence>
<organism evidence="4 5">
    <name type="scientific">Engystomops pustulosus</name>
    <name type="common">Tungara frog</name>
    <name type="synonym">Physalaemus pustulosus</name>
    <dbReference type="NCBI Taxonomy" id="76066"/>
    <lineage>
        <taxon>Eukaryota</taxon>
        <taxon>Metazoa</taxon>
        <taxon>Chordata</taxon>
        <taxon>Craniata</taxon>
        <taxon>Vertebrata</taxon>
        <taxon>Euteleostomi</taxon>
        <taxon>Amphibia</taxon>
        <taxon>Batrachia</taxon>
        <taxon>Anura</taxon>
        <taxon>Neobatrachia</taxon>
        <taxon>Hyloidea</taxon>
        <taxon>Leptodactylidae</taxon>
        <taxon>Leiuperinae</taxon>
        <taxon>Engystomops</taxon>
    </lineage>
</organism>
<accession>A0AAV6YEL9</accession>
<evidence type="ECO:0000313" key="4">
    <source>
        <dbReference type="EMBL" id="KAG8534603.1"/>
    </source>
</evidence>
<keyword evidence="3" id="KW-1133">Transmembrane helix</keyword>
<dbReference type="PROSITE" id="PS51419">
    <property type="entry name" value="RAB"/>
    <property type="match status" value="1"/>
</dbReference>
<comment type="caution">
    <text evidence="4">The sequence shown here is derived from an EMBL/GenBank/DDBJ whole genome shotgun (WGS) entry which is preliminary data.</text>
</comment>
<feature type="non-terminal residue" evidence="4">
    <location>
        <position position="96"/>
    </location>
</feature>
<dbReference type="InterPro" id="IPR050227">
    <property type="entry name" value="Rab"/>
</dbReference>
<dbReference type="PANTHER" id="PTHR47977">
    <property type="entry name" value="RAS-RELATED PROTEIN RAB"/>
    <property type="match status" value="1"/>
</dbReference>
<reference evidence="4" key="1">
    <citation type="thesis" date="2020" institute="ProQuest LLC" country="789 East Eisenhower Parkway, Ann Arbor, MI, USA">
        <title>Comparative Genomics and Chromosome Evolution.</title>
        <authorList>
            <person name="Mudd A.B."/>
        </authorList>
    </citation>
    <scope>NUCLEOTIDE SEQUENCE</scope>
    <source>
        <strain evidence="4">237g6f4</strain>
        <tissue evidence="4">Blood</tissue>
    </source>
</reference>
<dbReference type="GO" id="GO:0005525">
    <property type="term" value="F:GTP binding"/>
    <property type="evidence" value="ECO:0007669"/>
    <property type="project" value="UniProtKB-KW"/>
</dbReference>
<dbReference type="SMART" id="SM00175">
    <property type="entry name" value="RAB"/>
    <property type="match status" value="1"/>
</dbReference>
<dbReference type="EMBL" id="WNYA01098324">
    <property type="protein sequence ID" value="KAG8534603.1"/>
    <property type="molecule type" value="Genomic_DNA"/>
</dbReference>
<gene>
    <name evidence="4" type="ORF">GDO81_019030</name>
</gene>
<dbReference type="SUPFAM" id="SSF52540">
    <property type="entry name" value="P-loop containing nucleoside triphosphate hydrolases"/>
    <property type="match status" value="1"/>
</dbReference>
<keyword evidence="1" id="KW-0547">Nucleotide-binding</keyword>
<evidence type="ECO:0000256" key="2">
    <source>
        <dbReference type="ARBA" id="ARBA00023134"/>
    </source>
</evidence>
<keyword evidence="2" id="KW-0342">GTP-binding</keyword>
<dbReference type="GO" id="GO:0003924">
    <property type="term" value="F:GTPase activity"/>
    <property type="evidence" value="ECO:0007669"/>
    <property type="project" value="InterPro"/>
</dbReference>
<keyword evidence="5" id="KW-1185">Reference proteome</keyword>
<feature type="transmembrane region" description="Helical" evidence="3">
    <location>
        <begin position="6"/>
        <end position="25"/>
    </location>
</feature>
<keyword evidence="3" id="KW-0812">Transmembrane</keyword>
<evidence type="ECO:0008006" key="6">
    <source>
        <dbReference type="Google" id="ProtNLM"/>
    </source>
</evidence>
<dbReference type="Gene3D" id="3.40.50.300">
    <property type="entry name" value="P-loop containing nucleotide triphosphate hydrolases"/>
    <property type="match status" value="1"/>
</dbReference>
<evidence type="ECO:0000313" key="5">
    <source>
        <dbReference type="Proteomes" id="UP000824782"/>
    </source>
</evidence>
<dbReference type="AlphaFoldDB" id="A0AAV6YEL9"/>
<keyword evidence="3" id="KW-0472">Membrane</keyword>
<name>A0AAV6YEL9_ENGPU</name>
<protein>
    <recommendedName>
        <fullName evidence="6">Ras-related protein Rab-30</fullName>
    </recommendedName>
</protein>
<evidence type="ECO:0000256" key="3">
    <source>
        <dbReference type="SAM" id="Phobius"/>
    </source>
</evidence>
<dbReference type="FunFam" id="3.40.50.300:FF:001447">
    <property type="entry name" value="Ras-related protein Rab-1B"/>
    <property type="match status" value="1"/>
</dbReference>
<dbReference type="InterPro" id="IPR027417">
    <property type="entry name" value="P-loop_NTPase"/>
</dbReference>
<dbReference type="Proteomes" id="UP000824782">
    <property type="component" value="Unassembled WGS sequence"/>
</dbReference>
<dbReference type="Pfam" id="PF00071">
    <property type="entry name" value="Ras"/>
    <property type="match status" value="1"/>
</dbReference>